<dbReference type="GeneID" id="93701708"/>
<dbReference type="Gene3D" id="3.30.429.10">
    <property type="entry name" value="Macrophage Migration Inhibitory Factor"/>
    <property type="match status" value="1"/>
</dbReference>
<reference evidence="1 2" key="1">
    <citation type="journal article" date="2015" name="PLoS ONE">
        <title>Genome Sequence of Bacillus endophyticus and Analysis of Its Companion Mechanism in the Ketogulonigenium vulgare-Bacillus Strain Consortium.</title>
        <authorList>
            <person name="Jia N."/>
            <person name="Du J."/>
            <person name="Ding M.Z."/>
            <person name="Gao F."/>
            <person name="Yuan Y.J."/>
        </authorList>
    </citation>
    <scope>NUCLEOTIDE SEQUENCE [LARGE SCALE GENOMIC DNA]</scope>
    <source>
        <strain evidence="1 2">Hbe603</strain>
    </source>
</reference>
<dbReference type="SUPFAM" id="SSF55331">
    <property type="entry name" value="Tautomerase/MIF"/>
    <property type="match status" value="1"/>
</dbReference>
<dbReference type="RefSeq" id="WP_046217389.1">
    <property type="nucleotide sequence ID" value="NZ_CP011974.1"/>
</dbReference>
<dbReference type="Proteomes" id="UP000036202">
    <property type="component" value="Chromosome"/>
</dbReference>
<dbReference type="PANTHER" id="PTHR38460:SF1">
    <property type="entry name" value="TAUTOMERASE YOLI-RELATED"/>
    <property type="match status" value="1"/>
</dbReference>
<keyword evidence="2" id="KW-1185">Reference proteome</keyword>
<dbReference type="Pfam" id="PF14552">
    <property type="entry name" value="Tautomerase_2"/>
    <property type="match status" value="1"/>
</dbReference>
<dbReference type="EMBL" id="CP011974">
    <property type="protein sequence ID" value="AKO92909.1"/>
    <property type="molecule type" value="Genomic_DNA"/>
</dbReference>
<sequence length="142" mass="16879">MPFVHVYYPKSQWEEKELREVSEEIHKSLMIYFNIPTEDYFQLFSSYVLGQFYYHSNYLLEHKAKRTDRMILVSITCAPGRTAEQKTGLYQAIADAFKEYLNIPIENIFITLNETHRENWSFGQGKAQMISIKEEKNNESSY</sequence>
<organism evidence="1 2">
    <name type="scientific">Priestia filamentosa</name>
    <dbReference type="NCBI Taxonomy" id="1402861"/>
    <lineage>
        <taxon>Bacteria</taxon>
        <taxon>Bacillati</taxon>
        <taxon>Bacillota</taxon>
        <taxon>Bacilli</taxon>
        <taxon>Bacillales</taxon>
        <taxon>Bacillaceae</taxon>
        <taxon>Priestia</taxon>
    </lineage>
</organism>
<accession>A0A1X7EH47</accession>
<dbReference type="InterPro" id="IPR014347">
    <property type="entry name" value="Tautomerase/MIF_sf"/>
</dbReference>
<protein>
    <submittedName>
        <fullName evidence="1">4-oxalocrotonate tautomerase</fullName>
    </submittedName>
</protein>
<accession>A0A0H4KKS4</accession>
<evidence type="ECO:0000313" key="1">
    <source>
        <dbReference type="EMBL" id="AKO92909.1"/>
    </source>
</evidence>
<dbReference type="OrthoDB" id="9804765at2"/>
<gene>
    <name evidence="1" type="ORF">BEH_12925</name>
</gene>
<dbReference type="PATRIC" id="fig|135735.6.peg.2727"/>
<dbReference type="AlphaFoldDB" id="A0A1X7EH47"/>
<evidence type="ECO:0000313" key="2">
    <source>
        <dbReference type="Proteomes" id="UP000036202"/>
    </source>
</evidence>
<dbReference type="InterPro" id="IPR037479">
    <property type="entry name" value="Tauto_MSAD"/>
</dbReference>
<dbReference type="KEGG" id="beo:BEH_12925"/>
<dbReference type="PANTHER" id="PTHR38460">
    <property type="entry name" value="TAUTOMERASE YOLI-RELATED"/>
    <property type="match status" value="1"/>
</dbReference>
<proteinExistence type="predicted"/>
<reference evidence="2" key="2">
    <citation type="submission" date="2015-06" db="EMBL/GenBank/DDBJ databases">
        <title>Genome Sequence of Bacillus endophyticus and Analysis of its Companion Mechanism in the Ketogulonigenium vulgare-Bacillus strain Consortium.</title>
        <authorList>
            <person name="Jia N."/>
            <person name="Du J."/>
            <person name="Ding M.-Z."/>
            <person name="Gao F."/>
            <person name="Yuan Y.-J."/>
        </authorList>
    </citation>
    <scope>NUCLEOTIDE SEQUENCE [LARGE SCALE GENOMIC DNA]</scope>
    <source>
        <strain evidence="2">Hbe603</strain>
    </source>
</reference>
<name>A0A1X7EH47_9BACI</name>